<gene>
    <name evidence="1" type="primary">ydjM</name>
    <name evidence="1" type="ORF">ERS008202_00155</name>
</gene>
<dbReference type="Proteomes" id="UP000039541">
    <property type="component" value="Unassembled WGS sequence"/>
</dbReference>
<evidence type="ECO:0000313" key="2">
    <source>
        <dbReference type="Proteomes" id="UP000039541"/>
    </source>
</evidence>
<protein>
    <submittedName>
        <fullName evidence="1">Inner membrane protein ydjM</fullName>
    </submittedName>
</protein>
<reference evidence="1 2" key="1">
    <citation type="submission" date="2015-03" db="EMBL/GenBank/DDBJ databases">
        <authorList>
            <consortium name="Pathogen Informatics"/>
        </authorList>
    </citation>
    <scope>NUCLEOTIDE SEQUENCE [LARGE SCALE GENOMIC DNA]</scope>
    <source>
        <strain evidence="1 2">3476</strain>
    </source>
</reference>
<accession>A0A655BL66</accession>
<sequence length="43" mass="5225">MALFAWAVWMPQSMPENNVIRWSSQMITILQMQFNRFINHQID</sequence>
<dbReference type="EMBL" id="CQPC01000001">
    <property type="protein sequence ID" value="CNT57015.1"/>
    <property type="molecule type" value="Genomic_DNA"/>
</dbReference>
<evidence type="ECO:0000313" key="1">
    <source>
        <dbReference type="EMBL" id="CNT57015.1"/>
    </source>
</evidence>
<proteinExistence type="predicted"/>
<organism evidence="1 2">
    <name type="scientific">Salmonella enterica subsp. enterica serovar Bovismorbificans</name>
    <dbReference type="NCBI Taxonomy" id="58097"/>
    <lineage>
        <taxon>Bacteria</taxon>
        <taxon>Pseudomonadati</taxon>
        <taxon>Pseudomonadota</taxon>
        <taxon>Gammaproteobacteria</taxon>
        <taxon>Enterobacterales</taxon>
        <taxon>Enterobacteriaceae</taxon>
        <taxon>Salmonella</taxon>
    </lineage>
</organism>
<dbReference type="AlphaFoldDB" id="A0A655BL66"/>
<name>A0A655BL66_SALET</name>